<keyword evidence="2" id="KW-0732">Signal</keyword>
<dbReference type="Proteomes" id="UP001152876">
    <property type="component" value="Unassembled WGS sequence"/>
</dbReference>
<gene>
    <name evidence="3" type="ORF">H010_24577</name>
</gene>
<organism evidence="3 4">
    <name type="scientific">Hydrogenophaga taeniospiralis CCUG 15921</name>
    <dbReference type="NCBI Taxonomy" id="1281780"/>
    <lineage>
        <taxon>Bacteria</taxon>
        <taxon>Pseudomonadati</taxon>
        <taxon>Pseudomonadota</taxon>
        <taxon>Betaproteobacteria</taxon>
        <taxon>Burkholderiales</taxon>
        <taxon>Comamonadaceae</taxon>
        <taxon>Hydrogenophaga</taxon>
    </lineage>
</organism>
<evidence type="ECO:0000256" key="2">
    <source>
        <dbReference type="SAM" id="SignalP"/>
    </source>
</evidence>
<accession>A0A9X4P2E6</accession>
<proteinExistence type="predicted"/>
<sequence length="131" mass="12947">MTPSRTLAALLAALALTAGAAMAAGPAEAPGRQFMTEQEQAEMRIRMQNATTEEERDRIRAEEHALIRERAAAQGITLPETPLSQGQGAGQGAGQGPGAGPGTGAGAGTGAGTGPGAGGGMGKGPGRMNNR</sequence>
<dbReference type="AlphaFoldDB" id="A0A9X4P2E6"/>
<feature type="chain" id="PRO_5040739137" description="DUF4148 domain-containing protein" evidence="2">
    <location>
        <begin position="24"/>
        <end position="131"/>
    </location>
</feature>
<comment type="caution">
    <text evidence="3">The sequence shown here is derived from an EMBL/GenBank/DDBJ whole genome shotgun (WGS) entry which is preliminary data.</text>
</comment>
<dbReference type="EMBL" id="AOGK01000041">
    <property type="protein sequence ID" value="MDG5978450.1"/>
    <property type="molecule type" value="Genomic_DNA"/>
</dbReference>
<evidence type="ECO:0000256" key="1">
    <source>
        <dbReference type="SAM" id="MobiDB-lite"/>
    </source>
</evidence>
<feature type="compositionally biased region" description="Gly residues" evidence="1">
    <location>
        <begin position="87"/>
        <end position="125"/>
    </location>
</feature>
<evidence type="ECO:0008006" key="5">
    <source>
        <dbReference type="Google" id="ProtNLM"/>
    </source>
</evidence>
<feature type="region of interest" description="Disordered" evidence="1">
    <location>
        <begin position="70"/>
        <end position="131"/>
    </location>
</feature>
<feature type="signal peptide" evidence="2">
    <location>
        <begin position="1"/>
        <end position="23"/>
    </location>
</feature>
<keyword evidence="4" id="KW-1185">Reference proteome</keyword>
<name>A0A9X4P2E6_9BURK</name>
<dbReference type="RefSeq" id="WP_068167241.1">
    <property type="nucleotide sequence ID" value="NZ_AOGK01000041.1"/>
</dbReference>
<protein>
    <recommendedName>
        <fullName evidence="5">DUF4148 domain-containing protein</fullName>
    </recommendedName>
</protein>
<reference evidence="3" key="1">
    <citation type="submission" date="2013-01" db="EMBL/GenBank/DDBJ databases">
        <title>Genome draft of Hydrogenophaga taeniospiralis 2K1.</title>
        <authorList>
            <person name="Gomila M."/>
            <person name="Lalucat J."/>
        </authorList>
    </citation>
    <scope>NUCLEOTIDE SEQUENCE</scope>
    <source>
        <strain evidence="3">CCUG 15921</strain>
    </source>
</reference>
<evidence type="ECO:0000313" key="4">
    <source>
        <dbReference type="Proteomes" id="UP001152876"/>
    </source>
</evidence>
<evidence type="ECO:0000313" key="3">
    <source>
        <dbReference type="EMBL" id="MDG5978450.1"/>
    </source>
</evidence>